<proteinExistence type="predicted"/>
<organism evidence="2 3">
    <name type="scientific">Plakobranchus ocellatus</name>
    <dbReference type="NCBI Taxonomy" id="259542"/>
    <lineage>
        <taxon>Eukaryota</taxon>
        <taxon>Metazoa</taxon>
        <taxon>Spiralia</taxon>
        <taxon>Lophotrochozoa</taxon>
        <taxon>Mollusca</taxon>
        <taxon>Gastropoda</taxon>
        <taxon>Heterobranchia</taxon>
        <taxon>Euthyneura</taxon>
        <taxon>Panpulmonata</taxon>
        <taxon>Sacoglossa</taxon>
        <taxon>Placobranchoidea</taxon>
        <taxon>Plakobranchidae</taxon>
        <taxon>Plakobranchus</taxon>
    </lineage>
</organism>
<keyword evidence="3" id="KW-1185">Reference proteome</keyword>
<name>A0AAV4A147_9GAST</name>
<dbReference type="Proteomes" id="UP000735302">
    <property type="component" value="Unassembled WGS sequence"/>
</dbReference>
<comment type="caution">
    <text evidence="2">The sequence shown here is derived from an EMBL/GenBank/DDBJ whole genome shotgun (WGS) entry which is preliminary data.</text>
</comment>
<evidence type="ECO:0000313" key="2">
    <source>
        <dbReference type="EMBL" id="GFO00453.1"/>
    </source>
</evidence>
<gene>
    <name evidence="2" type="ORF">PoB_002695800</name>
</gene>
<dbReference type="EMBL" id="BLXT01003087">
    <property type="protein sequence ID" value="GFO00453.1"/>
    <property type="molecule type" value="Genomic_DNA"/>
</dbReference>
<evidence type="ECO:0000313" key="3">
    <source>
        <dbReference type="Proteomes" id="UP000735302"/>
    </source>
</evidence>
<accession>A0AAV4A147</accession>
<reference evidence="2 3" key="1">
    <citation type="journal article" date="2021" name="Elife">
        <title>Chloroplast acquisition without the gene transfer in kleptoplastic sea slugs, Plakobranchus ocellatus.</title>
        <authorList>
            <person name="Maeda T."/>
            <person name="Takahashi S."/>
            <person name="Yoshida T."/>
            <person name="Shimamura S."/>
            <person name="Takaki Y."/>
            <person name="Nagai Y."/>
            <person name="Toyoda A."/>
            <person name="Suzuki Y."/>
            <person name="Arimoto A."/>
            <person name="Ishii H."/>
            <person name="Satoh N."/>
            <person name="Nishiyama T."/>
            <person name="Hasebe M."/>
            <person name="Maruyama T."/>
            <person name="Minagawa J."/>
            <person name="Obokata J."/>
            <person name="Shigenobu S."/>
        </authorList>
    </citation>
    <scope>NUCLEOTIDE SEQUENCE [LARGE SCALE GENOMIC DNA]</scope>
</reference>
<evidence type="ECO:0000256" key="1">
    <source>
        <dbReference type="SAM" id="MobiDB-lite"/>
    </source>
</evidence>
<feature type="compositionally biased region" description="Polar residues" evidence="1">
    <location>
        <begin position="15"/>
        <end position="27"/>
    </location>
</feature>
<sequence>MAHLVCQLATKSEVRGSNPSPGQTNLSFAPPGPPSTRSLENRRKRRRASKEFKCVNRHPNSIAKSSVI</sequence>
<feature type="region of interest" description="Disordered" evidence="1">
    <location>
        <begin position="9"/>
        <end position="68"/>
    </location>
</feature>
<dbReference type="AlphaFoldDB" id="A0AAV4A147"/>
<protein>
    <submittedName>
        <fullName evidence="2">Uncharacterized protein</fullName>
    </submittedName>
</protein>
<feature type="compositionally biased region" description="Polar residues" evidence="1">
    <location>
        <begin position="58"/>
        <end position="68"/>
    </location>
</feature>